<dbReference type="EMBL" id="WKEW01000006">
    <property type="protein sequence ID" value="MCF5056065.1"/>
    <property type="molecule type" value="Genomic_DNA"/>
</dbReference>
<comment type="caution">
    <text evidence="2">The sequence shown here is derived from an EMBL/GenBank/DDBJ whole genome shotgun (WGS) entry which is preliminary data.</text>
</comment>
<name>A0AAW5A5L7_9PSED</name>
<accession>A0AAW5A5L7</accession>
<proteinExistence type="predicted"/>
<gene>
    <name evidence="2" type="ORF">GIW75_03615</name>
</gene>
<organism evidence="2 3">
    <name type="scientific">Pseudomonas proteolytica</name>
    <dbReference type="NCBI Taxonomy" id="219574"/>
    <lineage>
        <taxon>Bacteria</taxon>
        <taxon>Pseudomonadati</taxon>
        <taxon>Pseudomonadota</taxon>
        <taxon>Gammaproteobacteria</taxon>
        <taxon>Pseudomonadales</taxon>
        <taxon>Pseudomonadaceae</taxon>
        <taxon>Pseudomonas</taxon>
    </lineage>
</organism>
<evidence type="ECO:0000313" key="3">
    <source>
        <dbReference type="Proteomes" id="UP000814172"/>
    </source>
</evidence>
<dbReference type="RefSeq" id="WP_198849374.1">
    <property type="nucleotide sequence ID" value="NZ_WKEB01000021.1"/>
</dbReference>
<keyword evidence="3" id="KW-1185">Reference proteome</keyword>
<feature type="coiled-coil region" evidence="1">
    <location>
        <begin position="24"/>
        <end position="79"/>
    </location>
</feature>
<keyword evidence="1" id="KW-0175">Coiled coil</keyword>
<protein>
    <submittedName>
        <fullName evidence="2">Uncharacterized protein</fullName>
    </submittedName>
</protein>
<dbReference type="Proteomes" id="UP000814172">
    <property type="component" value="Unassembled WGS sequence"/>
</dbReference>
<dbReference type="AlphaFoldDB" id="A0AAW5A5L7"/>
<sequence length="117" mass="13399">MNIDEDTCEWLGCPTPLEMHKHHCSLLEDEISTLYHQLRKARANVHGLVQLSDDLATGKAQAEESLRKALEEIARLQAETTVLGTKVRSLSLVSSQCDYLFRENQRLLQERKQEQLP</sequence>
<reference evidence="2 3" key="1">
    <citation type="submission" date="2019-11" db="EMBL/GenBank/DDBJ databases">
        <title>Epiphytic Pseudomonas syringae from cherry orchards.</title>
        <authorList>
            <person name="Hulin M.T."/>
        </authorList>
    </citation>
    <scope>NUCLEOTIDE SEQUENCE [LARGE SCALE GENOMIC DNA]</scope>
    <source>
        <strain evidence="2 3">PA-6-9F</strain>
    </source>
</reference>
<evidence type="ECO:0000313" key="2">
    <source>
        <dbReference type="EMBL" id="MCF5056065.1"/>
    </source>
</evidence>
<evidence type="ECO:0000256" key="1">
    <source>
        <dbReference type="SAM" id="Coils"/>
    </source>
</evidence>